<dbReference type="EMBL" id="JASBWU010000014">
    <property type="protein sequence ID" value="KAJ9116362.1"/>
    <property type="molecule type" value="Genomic_DNA"/>
</dbReference>
<name>A0ACC2WXH7_9TREE</name>
<evidence type="ECO:0000313" key="1">
    <source>
        <dbReference type="EMBL" id="KAJ9116362.1"/>
    </source>
</evidence>
<keyword evidence="2" id="KW-1185">Reference proteome</keyword>
<sequence>MGAFYDEIPPNILEWIPKQHIFFVASAALRSKPGEAVSDNRKNVAGRRVDEWGYANVSPKEMALFNVYLKERPTLDVWARKRECLDLDIPYDDSVDEEAQIANTDGSIIDKQLALDNLLKKTLAEKNKSGAKIQEKGGLQQYWDLKNNMSLDGLPALSNLAPVSGSNTPAPYGYVDESVSSPLANGKLPVQKETFNRDEVRDIVMRERRRMSSNRWADLYVALSVFVLGLALGFGLREPIHRLFDML</sequence>
<accession>A0ACC2WXH7</accession>
<proteinExistence type="predicted"/>
<reference evidence="1" key="1">
    <citation type="submission" date="2023-04" db="EMBL/GenBank/DDBJ databases">
        <title>Draft Genome sequencing of Naganishia species isolated from polar environments using Oxford Nanopore Technology.</title>
        <authorList>
            <person name="Leo P."/>
            <person name="Venkateswaran K."/>
        </authorList>
    </citation>
    <scope>NUCLEOTIDE SEQUENCE</scope>
    <source>
        <strain evidence="1">MNA-CCFEE 5425</strain>
    </source>
</reference>
<dbReference type="Proteomes" id="UP001243375">
    <property type="component" value="Unassembled WGS sequence"/>
</dbReference>
<comment type="caution">
    <text evidence="1">The sequence shown here is derived from an EMBL/GenBank/DDBJ whole genome shotgun (WGS) entry which is preliminary data.</text>
</comment>
<organism evidence="1 2">
    <name type="scientific">Naganishia vaughanmartiniae</name>
    <dbReference type="NCBI Taxonomy" id="1424756"/>
    <lineage>
        <taxon>Eukaryota</taxon>
        <taxon>Fungi</taxon>
        <taxon>Dikarya</taxon>
        <taxon>Basidiomycota</taxon>
        <taxon>Agaricomycotina</taxon>
        <taxon>Tremellomycetes</taxon>
        <taxon>Filobasidiales</taxon>
        <taxon>Filobasidiaceae</taxon>
        <taxon>Naganishia</taxon>
    </lineage>
</organism>
<evidence type="ECO:0000313" key="2">
    <source>
        <dbReference type="Proteomes" id="UP001243375"/>
    </source>
</evidence>
<protein>
    <submittedName>
        <fullName evidence="1">Uncharacterized protein</fullName>
    </submittedName>
</protein>
<gene>
    <name evidence="1" type="ORF">QFC22_004803</name>
</gene>